<dbReference type="Gene3D" id="3.40.50.300">
    <property type="entry name" value="P-loop containing nucleotide triphosphate hydrolases"/>
    <property type="match status" value="1"/>
</dbReference>
<dbReference type="EMBL" id="JAZHOF010000003">
    <property type="protein sequence ID" value="MEJ8571292.1"/>
    <property type="molecule type" value="Genomic_DNA"/>
</dbReference>
<evidence type="ECO:0000256" key="2">
    <source>
        <dbReference type="SAM" id="MobiDB-lite"/>
    </source>
</evidence>
<dbReference type="AlphaFoldDB" id="A0AAW9RGB2"/>
<keyword evidence="1" id="KW-1188">Viral release from host cell</keyword>
<feature type="domain" description="Terminase large subunit gp17-like C-terminal" evidence="3">
    <location>
        <begin position="310"/>
        <end position="451"/>
    </location>
</feature>
<organism evidence="4 5">
    <name type="scientific">Microbaculum marinum</name>
    <dbReference type="NCBI Taxonomy" id="1764581"/>
    <lineage>
        <taxon>Bacteria</taxon>
        <taxon>Pseudomonadati</taxon>
        <taxon>Pseudomonadota</taxon>
        <taxon>Alphaproteobacteria</taxon>
        <taxon>Hyphomicrobiales</taxon>
        <taxon>Tepidamorphaceae</taxon>
        <taxon>Microbaculum</taxon>
    </lineage>
</organism>
<protein>
    <submittedName>
        <fullName evidence="4">Terminase family protein</fullName>
    </submittedName>
</protein>
<dbReference type="InterPro" id="IPR027417">
    <property type="entry name" value="P-loop_NTPase"/>
</dbReference>
<dbReference type="Pfam" id="PF17289">
    <property type="entry name" value="Terminase_6C"/>
    <property type="match status" value="1"/>
</dbReference>
<feature type="region of interest" description="Disordered" evidence="2">
    <location>
        <begin position="36"/>
        <end position="67"/>
    </location>
</feature>
<evidence type="ECO:0000256" key="1">
    <source>
        <dbReference type="ARBA" id="ARBA00022612"/>
    </source>
</evidence>
<comment type="caution">
    <text evidence="4">The sequence shown here is derived from an EMBL/GenBank/DDBJ whole genome shotgun (WGS) entry which is preliminary data.</text>
</comment>
<gene>
    <name evidence="4" type="ORF">V3328_07405</name>
</gene>
<dbReference type="Proteomes" id="UP001378188">
    <property type="component" value="Unassembled WGS sequence"/>
</dbReference>
<proteinExistence type="predicted"/>
<dbReference type="InterPro" id="IPR035421">
    <property type="entry name" value="Terminase_6C"/>
</dbReference>
<feature type="compositionally biased region" description="Low complexity" evidence="2">
    <location>
        <begin position="51"/>
        <end position="64"/>
    </location>
</feature>
<evidence type="ECO:0000313" key="5">
    <source>
        <dbReference type="Proteomes" id="UP001378188"/>
    </source>
</evidence>
<evidence type="ECO:0000259" key="3">
    <source>
        <dbReference type="Pfam" id="PF17289"/>
    </source>
</evidence>
<evidence type="ECO:0000313" key="4">
    <source>
        <dbReference type="EMBL" id="MEJ8571292.1"/>
    </source>
</evidence>
<sequence length="507" mass="53640">MPGTTTARRQALLHLMAPDDLIALDADFAAWAHDAQLPPDDTRSGGGGPEAGVAEAGGPEAGVAEAGGPGGDDWAVWLLLGGRGAGKTRAGAEWVRGLALGETPFAAAPVSPIALVGETFQDAREVMVEGVSGILSVHRHGRKSIDRPDWSPSRRRLEWPNGAVAQVFSAEDPDSLRGPQFAAAWADELAKWRYPDATWDMLQFGLRLGERPRQLVTTTPRPIPLVKRLLTPGTPGTVVTRIRTGENRANLAPSFLEAIVGRYRGTRLGRQELDAELIADRPDALFRRDMIEHGRVAAAPELQRIVVAVDPPAGSKAGGSRAGGSGGGAACGIVAVGTGPAPGAASGTASGTLYVLADSTVSGAKPAGWAHRAVALYHRLAADRLIAEANQGGDMVAAVIGEVDAGVPVKLVHARRGKWLRAEPVAALYEQGRVRHVGTLPELEDEMCDFGRIEENRAFQRPRLSTVFQFAFLRRSANAMTAALPLAFLSANLQYLSIMPSDIPIWS</sequence>
<dbReference type="Pfam" id="PF03237">
    <property type="entry name" value="Terminase_6N"/>
    <property type="match status" value="1"/>
</dbReference>
<keyword evidence="5" id="KW-1185">Reference proteome</keyword>
<accession>A0AAW9RGB2</accession>
<reference evidence="4 5" key="1">
    <citation type="submission" date="2024-02" db="EMBL/GenBank/DDBJ databases">
        <title>Genome analysis and characterization of Microbaculum marinisediminis sp. nov., isolated from marine sediment.</title>
        <authorList>
            <person name="Du Z.-J."/>
            <person name="Ye Y.-Q."/>
            <person name="Zhang Z.-R."/>
            <person name="Yuan S.-M."/>
            <person name="Zhang X.-Y."/>
        </authorList>
    </citation>
    <scope>NUCLEOTIDE SEQUENCE [LARGE SCALE GENOMIC DNA]</scope>
    <source>
        <strain evidence="4 5">SDUM1044001</strain>
    </source>
</reference>
<name>A0AAW9RGB2_9HYPH</name>